<keyword evidence="1" id="KW-0808">Transferase</keyword>
<reference evidence="1" key="1">
    <citation type="submission" date="2021-07" db="EMBL/GenBank/DDBJ databases">
        <authorList>
            <person name="Catto M.A."/>
            <person name="Jacobson A."/>
            <person name="Kennedy G."/>
            <person name="Labadie P."/>
            <person name="Hunt B.G."/>
            <person name="Srinivasan R."/>
        </authorList>
    </citation>
    <scope>NUCLEOTIDE SEQUENCE</scope>
    <source>
        <strain evidence="1">PL_HMW_Pooled</strain>
        <tissue evidence="1">Head</tissue>
    </source>
</reference>
<comment type="caution">
    <text evidence="1">The sequence shown here is derived from an EMBL/GenBank/DDBJ whole genome shotgun (WGS) entry which is preliminary data.</text>
</comment>
<accession>A0AAE1LWS3</accession>
<organism evidence="1 2">
    <name type="scientific">Frankliniella fusca</name>
    <dbReference type="NCBI Taxonomy" id="407009"/>
    <lineage>
        <taxon>Eukaryota</taxon>
        <taxon>Metazoa</taxon>
        <taxon>Ecdysozoa</taxon>
        <taxon>Arthropoda</taxon>
        <taxon>Hexapoda</taxon>
        <taxon>Insecta</taxon>
        <taxon>Pterygota</taxon>
        <taxon>Neoptera</taxon>
        <taxon>Paraneoptera</taxon>
        <taxon>Thysanoptera</taxon>
        <taxon>Terebrantia</taxon>
        <taxon>Thripoidea</taxon>
        <taxon>Thripidae</taxon>
        <taxon>Frankliniella</taxon>
    </lineage>
</organism>
<dbReference type="GO" id="GO:0016301">
    <property type="term" value="F:kinase activity"/>
    <property type="evidence" value="ECO:0007669"/>
    <property type="project" value="UniProtKB-KW"/>
</dbReference>
<protein>
    <submittedName>
        <fullName evidence="1">Guanylate kinase</fullName>
    </submittedName>
</protein>
<evidence type="ECO:0000313" key="1">
    <source>
        <dbReference type="EMBL" id="KAK3932914.1"/>
    </source>
</evidence>
<name>A0AAE1LWS3_9NEOP</name>
<keyword evidence="1" id="KW-0418">Kinase</keyword>
<dbReference type="EMBL" id="JAHWGI010001441">
    <property type="protein sequence ID" value="KAK3932914.1"/>
    <property type="molecule type" value="Genomic_DNA"/>
</dbReference>
<sequence>MDARENLRQVSPQNSMSNGIMCLQWLPFWSTETFETLVTVLCSGCSPCLSCHIPSKGPQSKIIKFLLLMSAPIYLGTEGIPQQTVKRMKRHSTKEFTFLRKSYAASGWIEVHQTYHFSPKRSGVFIASPVLR</sequence>
<proteinExistence type="predicted"/>
<evidence type="ECO:0000313" key="2">
    <source>
        <dbReference type="Proteomes" id="UP001219518"/>
    </source>
</evidence>
<keyword evidence="2" id="KW-1185">Reference proteome</keyword>
<dbReference type="Proteomes" id="UP001219518">
    <property type="component" value="Unassembled WGS sequence"/>
</dbReference>
<dbReference type="AlphaFoldDB" id="A0AAE1LWS3"/>
<reference evidence="1" key="2">
    <citation type="journal article" date="2023" name="BMC Genomics">
        <title>Pest status, molecular evolution, and epigenetic factors derived from the genome assembly of Frankliniella fusca, a thysanopteran phytovirus vector.</title>
        <authorList>
            <person name="Catto M.A."/>
            <person name="Labadie P.E."/>
            <person name="Jacobson A.L."/>
            <person name="Kennedy G.G."/>
            <person name="Srinivasan R."/>
            <person name="Hunt B.G."/>
        </authorList>
    </citation>
    <scope>NUCLEOTIDE SEQUENCE</scope>
    <source>
        <strain evidence="1">PL_HMW_Pooled</strain>
    </source>
</reference>
<gene>
    <name evidence="1" type="ORF">KUF71_016380</name>
</gene>